<dbReference type="SUPFAM" id="SSF46894">
    <property type="entry name" value="C-terminal effector domain of the bipartite response regulators"/>
    <property type="match status" value="1"/>
</dbReference>
<reference evidence="3" key="1">
    <citation type="journal article" date="2019" name="Int. J. Syst. Evol. Microbiol.">
        <title>The Global Catalogue of Microorganisms (GCM) 10K type strain sequencing project: providing services to taxonomists for standard genome sequencing and annotation.</title>
        <authorList>
            <consortium name="The Broad Institute Genomics Platform"/>
            <consortium name="The Broad Institute Genome Sequencing Center for Infectious Disease"/>
            <person name="Wu L."/>
            <person name="Ma J."/>
        </authorList>
    </citation>
    <scope>NUCLEOTIDE SEQUENCE [LARGE SCALE GENOMIC DNA]</scope>
    <source>
        <strain evidence="3">JCM 31405</strain>
    </source>
</reference>
<dbReference type="InterPro" id="IPR027417">
    <property type="entry name" value="P-loop_NTPase"/>
</dbReference>
<dbReference type="InterPro" id="IPR036388">
    <property type="entry name" value="WH-like_DNA-bd_sf"/>
</dbReference>
<dbReference type="InterPro" id="IPR051677">
    <property type="entry name" value="AfsR-DnrI-RedD_regulator"/>
</dbReference>
<dbReference type="Pfam" id="PF13191">
    <property type="entry name" value="AAA_16"/>
    <property type="match status" value="1"/>
</dbReference>
<dbReference type="SUPFAM" id="SSF52540">
    <property type="entry name" value="P-loop containing nucleoside triphosphate hydrolases"/>
    <property type="match status" value="1"/>
</dbReference>
<protein>
    <recommendedName>
        <fullName evidence="1">Orc1-like AAA ATPase domain-containing protein</fullName>
    </recommendedName>
</protein>
<sequence length="1069" mass="115889">MTVTQAVDLPALWAQVQAGAGPRVAYLHGASGSGKSHLLRQVGDGDHRRVHLNAPDLTGTLIGALQARLTGRDPDVLAFLRAARPDLPWPMTAQPPTGDAAAGPRALADTLSLLAQEQGGALLTVDHLDRAAPEDLDLLRACWRAAAQGRAPLLLLIAGQTEVPEFLQDARRIAVLNPGSDVQAHPMPPLDDAALRHLLRGTLGAVDANLAPWLLARADGLPLHAAALIGHLRAGGFLRPVGGAWTFTPPPRADLPGTLDALLRARWHAAQTEEAMCDVLNLLALSAAPLTLGDLGVLTGLDRAALDRTLDTLHGAALIHTEAREGDLHAALTHPGFAAVGRQTLTPAEDRDLRARLARHHRDPHERARHARLADLPGADDLTEQAMAVARATGAHSLLAEHAAAALTRTDDPGRRARLQVELGRAQLAQGLNRQAARTLADLPDPDDAAREAHLEALLRLGEYRAGLDLLAAMPTPLSAPLAVLHARFMSDAGDLDAAAPLLDALLTLPGADPVQVRFARAHHALLRRDPHALHAEAQAALPLVTTDAQRADLLNYLALAHTWFTQYDDADRTYRECLDVQRRSGQEARMQTVYANLGNLHLAHARLRDAQDAYATALSLARTGSTTLIEMNARGMLGVSMVMAGQEAGLDHMLAWQAYYREHLPATAPFLTAHTAAALTLFGRDDEARTLIDLYPPDTYRPFGLAHLILAQLHLTWGDLDRARTVLDDAPDYAGDPLGEIERLSYRALLLALEGDLNGAETLLREALAHPGAPSYPATLAMLHWALLGVRHRQHAPQDELRALGAQVHAFLTTSGGLGHLRLLDRLFPEDRAQRHEYLEPAAPHTRPAFLRTLGHFDLEEHGEVRPWKARKVRELLALLLCAHVSDRGPTVPRETLQDALWPDLPAPQAEGNFRKTLARLRDALGTAAHIDRAGTGYALSGLRSDLTLYLKALHDHDLSAACAWYEGPFLPGVDLPDVDDLRAALHARWRAAALQLVQEEPTPQATRLLTQLLRDDPFDPDALSLLPTYPADPDGSLRRLCETLRAQHLRELGEVPPEIERALHLHA</sequence>
<dbReference type="InterPro" id="IPR016032">
    <property type="entry name" value="Sig_transdc_resp-reg_C-effctor"/>
</dbReference>
<name>A0ABQ2S252_9DEIO</name>
<dbReference type="PANTHER" id="PTHR35807">
    <property type="entry name" value="TRANSCRIPTIONAL REGULATOR REDD-RELATED"/>
    <property type="match status" value="1"/>
</dbReference>
<feature type="domain" description="Orc1-like AAA ATPase" evidence="1">
    <location>
        <begin position="10"/>
        <end position="155"/>
    </location>
</feature>
<evidence type="ECO:0000313" key="3">
    <source>
        <dbReference type="Proteomes" id="UP000644548"/>
    </source>
</evidence>
<dbReference type="EMBL" id="BMQN01000002">
    <property type="protein sequence ID" value="GGR90618.1"/>
    <property type="molecule type" value="Genomic_DNA"/>
</dbReference>
<dbReference type="Gene3D" id="1.25.40.10">
    <property type="entry name" value="Tetratricopeptide repeat domain"/>
    <property type="match status" value="1"/>
</dbReference>
<evidence type="ECO:0000313" key="2">
    <source>
        <dbReference type="EMBL" id="GGR90618.1"/>
    </source>
</evidence>
<dbReference type="InterPro" id="IPR041664">
    <property type="entry name" value="AAA_16"/>
</dbReference>
<dbReference type="PANTHER" id="PTHR35807:SF1">
    <property type="entry name" value="TRANSCRIPTIONAL REGULATOR REDD"/>
    <property type="match status" value="1"/>
</dbReference>
<evidence type="ECO:0000259" key="1">
    <source>
        <dbReference type="Pfam" id="PF13191"/>
    </source>
</evidence>
<keyword evidence="3" id="KW-1185">Reference proteome</keyword>
<organism evidence="2 3">
    <name type="scientific">Deinococcus sedimenti</name>
    <dbReference type="NCBI Taxonomy" id="1867090"/>
    <lineage>
        <taxon>Bacteria</taxon>
        <taxon>Thermotogati</taxon>
        <taxon>Deinococcota</taxon>
        <taxon>Deinococci</taxon>
        <taxon>Deinococcales</taxon>
        <taxon>Deinococcaceae</taxon>
        <taxon>Deinococcus</taxon>
    </lineage>
</organism>
<proteinExistence type="predicted"/>
<dbReference type="RefSeq" id="WP_189072712.1">
    <property type="nucleotide sequence ID" value="NZ_BMQN01000002.1"/>
</dbReference>
<dbReference type="InterPro" id="IPR011990">
    <property type="entry name" value="TPR-like_helical_dom_sf"/>
</dbReference>
<dbReference type="Proteomes" id="UP000644548">
    <property type="component" value="Unassembled WGS sequence"/>
</dbReference>
<accession>A0ABQ2S252</accession>
<comment type="caution">
    <text evidence="2">The sequence shown here is derived from an EMBL/GenBank/DDBJ whole genome shotgun (WGS) entry which is preliminary data.</text>
</comment>
<gene>
    <name evidence="2" type="ORF">GCM10008960_17090</name>
</gene>
<dbReference type="SUPFAM" id="SSF48452">
    <property type="entry name" value="TPR-like"/>
    <property type="match status" value="1"/>
</dbReference>
<dbReference type="Gene3D" id="1.10.10.10">
    <property type="entry name" value="Winged helix-like DNA-binding domain superfamily/Winged helix DNA-binding domain"/>
    <property type="match status" value="1"/>
</dbReference>